<feature type="domain" description="RNA polymerase sigma factor 70 region 4 type 2" evidence="6">
    <location>
        <begin position="102"/>
        <end position="151"/>
    </location>
</feature>
<dbReference type="Gene3D" id="1.10.10.10">
    <property type="entry name" value="Winged helix-like DNA-binding domain superfamily/Winged helix DNA-binding domain"/>
    <property type="match status" value="1"/>
</dbReference>
<dbReference type="GO" id="GO:0000428">
    <property type="term" value="C:DNA-directed RNA polymerase complex"/>
    <property type="evidence" value="ECO:0007669"/>
    <property type="project" value="UniProtKB-KW"/>
</dbReference>
<dbReference type="CDD" id="cd06171">
    <property type="entry name" value="Sigma70_r4"/>
    <property type="match status" value="1"/>
</dbReference>
<keyword evidence="7" id="KW-0240">DNA-directed RNA polymerase</keyword>
<dbReference type="Proteomes" id="UP000655410">
    <property type="component" value="Unassembled WGS sequence"/>
</dbReference>
<dbReference type="InterPro" id="IPR013324">
    <property type="entry name" value="RNA_pol_sigma_r3/r4-like"/>
</dbReference>
<dbReference type="PANTHER" id="PTHR43133:SF25">
    <property type="entry name" value="RNA POLYMERASE SIGMA FACTOR RFAY-RELATED"/>
    <property type="match status" value="1"/>
</dbReference>
<evidence type="ECO:0000256" key="4">
    <source>
        <dbReference type="ARBA" id="ARBA00023163"/>
    </source>
</evidence>
<protein>
    <submittedName>
        <fullName evidence="7">DNA-directed RNA polymerase sigma-70 factor</fullName>
    </submittedName>
</protein>
<keyword evidence="8" id="KW-1185">Reference proteome</keyword>
<keyword evidence="4" id="KW-0804">Transcription</keyword>
<sequence>MTTAAEFEELYRATAGELFGYFRRRTGVDAEDLVAEVFTIAWRRRGDLPPEPLRRAWLFGVARKLLIADIRRSARAAAAAEDLATLSPDVADPVSRNAPVVAAALARLSPAEREIIELTEWERLTPAEVAVALGVRAGTARVRLHRARRALAADPELQALLGRRTNQHVDVSHTARLAEIADG</sequence>
<dbReference type="InterPro" id="IPR014284">
    <property type="entry name" value="RNA_pol_sigma-70_dom"/>
</dbReference>
<evidence type="ECO:0000313" key="8">
    <source>
        <dbReference type="Proteomes" id="UP000655410"/>
    </source>
</evidence>
<keyword evidence="2" id="KW-0805">Transcription regulation</keyword>
<dbReference type="SUPFAM" id="SSF88659">
    <property type="entry name" value="Sigma3 and sigma4 domains of RNA polymerase sigma factors"/>
    <property type="match status" value="1"/>
</dbReference>
<evidence type="ECO:0000259" key="5">
    <source>
        <dbReference type="Pfam" id="PF04542"/>
    </source>
</evidence>
<reference evidence="8" key="1">
    <citation type="journal article" date="2019" name="Int. J. Syst. Evol. Microbiol.">
        <title>The Global Catalogue of Microorganisms (GCM) 10K type strain sequencing project: providing services to taxonomists for standard genome sequencing and annotation.</title>
        <authorList>
            <consortium name="The Broad Institute Genomics Platform"/>
            <consortium name="The Broad Institute Genome Sequencing Center for Infectious Disease"/>
            <person name="Wu L."/>
            <person name="Ma J."/>
        </authorList>
    </citation>
    <scope>NUCLEOTIDE SEQUENCE [LARGE SCALE GENOMIC DNA]</scope>
    <source>
        <strain evidence="8">CGMCC 4.7371</strain>
    </source>
</reference>
<dbReference type="InterPro" id="IPR013249">
    <property type="entry name" value="RNA_pol_sigma70_r4_t2"/>
</dbReference>
<feature type="domain" description="RNA polymerase sigma-70 region 2" evidence="5">
    <location>
        <begin position="10"/>
        <end position="75"/>
    </location>
</feature>
<evidence type="ECO:0000256" key="1">
    <source>
        <dbReference type="ARBA" id="ARBA00010641"/>
    </source>
</evidence>
<name>A0ABQ2NDQ5_9ACTN</name>
<evidence type="ECO:0000313" key="7">
    <source>
        <dbReference type="EMBL" id="GGO91623.1"/>
    </source>
</evidence>
<dbReference type="Pfam" id="PF04542">
    <property type="entry name" value="Sigma70_r2"/>
    <property type="match status" value="1"/>
</dbReference>
<evidence type="ECO:0000256" key="2">
    <source>
        <dbReference type="ARBA" id="ARBA00023015"/>
    </source>
</evidence>
<dbReference type="PANTHER" id="PTHR43133">
    <property type="entry name" value="RNA POLYMERASE ECF-TYPE SIGMA FACTO"/>
    <property type="match status" value="1"/>
</dbReference>
<dbReference type="SUPFAM" id="SSF88946">
    <property type="entry name" value="Sigma2 domain of RNA polymerase sigma factors"/>
    <property type="match status" value="1"/>
</dbReference>
<comment type="caution">
    <text evidence="7">The sequence shown here is derived from an EMBL/GenBank/DDBJ whole genome shotgun (WGS) entry which is preliminary data.</text>
</comment>
<evidence type="ECO:0000259" key="6">
    <source>
        <dbReference type="Pfam" id="PF08281"/>
    </source>
</evidence>
<dbReference type="Gene3D" id="1.10.1740.10">
    <property type="match status" value="1"/>
</dbReference>
<dbReference type="InterPro" id="IPR007627">
    <property type="entry name" value="RNA_pol_sigma70_r2"/>
</dbReference>
<dbReference type="NCBIfam" id="TIGR02937">
    <property type="entry name" value="sigma70-ECF"/>
    <property type="match status" value="1"/>
</dbReference>
<dbReference type="InterPro" id="IPR039425">
    <property type="entry name" value="RNA_pol_sigma-70-like"/>
</dbReference>
<dbReference type="Pfam" id="PF08281">
    <property type="entry name" value="Sigma70_r4_2"/>
    <property type="match status" value="1"/>
</dbReference>
<organism evidence="7 8">
    <name type="scientific">Nocardioides phosphati</name>
    <dbReference type="NCBI Taxonomy" id="1867775"/>
    <lineage>
        <taxon>Bacteria</taxon>
        <taxon>Bacillati</taxon>
        <taxon>Actinomycetota</taxon>
        <taxon>Actinomycetes</taxon>
        <taxon>Propionibacteriales</taxon>
        <taxon>Nocardioidaceae</taxon>
        <taxon>Nocardioides</taxon>
    </lineage>
</organism>
<dbReference type="InterPro" id="IPR013325">
    <property type="entry name" value="RNA_pol_sigma_r2"/>
</dbReference>
<dbReference type="RefSeq" id="WP_188784465.1">
    <property type="nucleotide sequence ID" value="NZ_BMNI01000007.1"/>
</dbReference>
<dbReference type="InterPro" id="IPR036388">
    <property type="entry name" value="WH-like_DNA-bd_sf"/>
</dbReference>
<gene>
    <name evidence="7" type="primary">rpoE</name>
    <name evidence="7" type="ORF">GCM10011584_26150</name>
</gene>
<evidence type="ECO:0000256" key="3">
    <source>
        <dbReference type="ARBA" id="ARBA00023082"/>
    </source>
</evidence>
<keyword evidence="3" id="KW-0731">Sigma factor</keyword>
<proteinExistence type="inferred from homology"/>
<comment type="similarity">
    <text evidence="1">Belongs to the sigma-70 factor family. ECF subfamily.</text>
</comment>
<dbReference type="EMBL" id="BMNI01000007">
    <property type="protein sequence ID" value="GGO91623.1"/>
    <property type="molecule type" value="Genomic_DNA"/>
</dbReference>
<accession>A0ABQ2NDQ5</accession>